<evidence type="ECO:0000313" key="4">
    <source>
        <dbReference type="Proteomes" id="UP000778578"/>
    </source>
</evidence>
<keyword evidence="2" id="KW-0812">Transmembrane</keyword>
<keyword evidence="2" id="KW-1133">Transmembrane helix</keyword>
<dbReference type="Pfam" id="PF19721">
    <property type="entry name" value="DUF6215"/>
    <property type="match status" value="1"/>
</dbReference>
<keyword evidence="4" id="KW-1185">Reference proteome</keyword>
<keyword evidence="2" id="KW-0472">Membrane</keyword>
<evidence type="ECO:0000313" key="3">
    <source>
        <dbReference type="EMBL" id="MBY8882435.1"/>
    </source>
</evidence>
<evidence type="ECO:0000256" key="1">
    <source>
        <dbReference type="SAM" id="MobiDB-lite"/>
    </source>
</evidence>
<feature type="compositionally biased region" description="Low complexity" evidence="1">
    <location>
        <begin position="93"/>
        <end position="110"/>
    </location>
</feature>
<organism evidence="3 4">
    <name type="scientific">Actinacidiphila acidipaludis</name>
    <dbReference type="NCBI Taxonomy" id="2873382"/>
    <lineage>
        <taxon>Bacteria</taxon>
        <taxon>Bacillati</taxon>
        <taxon>Actinomycetota</taxon>
        <taxon>Actinomycetes</taxon>
        <taxon>Kitasatosporales</taxon>
        <taxon>Streptomycetaceae</taxon>
        <taxon>Actinacidiphila</taxon>
    </lineage>
</organism>
<feature type="region of interest" description="Disordered" evidence="1">
    <location>
        <begin position="86"/>
        <end position="111"/>
    </location>
</feature>
<comment type="caution">
    <text evidence="3">The sequence shown here is derived from an EMBL/GenBank/DDBJ whole genome shotgun (WGS) entry which is preliminary data.</text>
</comment>
<reference evidence="3 4" key="1">
    <citation type="submission" date="2021-08" db="EMBL/GenBank/DDBJ databases">
        <title>WGS of actinomycetes from Thailand.</title>
        <authorList>
            <person name="Thawai C."/>
        </authorList>
    </citation>
    <scope>NUCLEOTIDE SEQUENCE [LARGE SCALE GENOMIC DNA]</scope>
    <source>
        <strain evidence="3 4">PLK6-54</strain>
    </source>
</reference>
<dbReference type="RefSeq" id="WP_222968743.1">
    <property type="nucleotide sequence ID" value="NZ_JAINZZ010000073.1"/>
</dbReference>
<dbReference type="InterPro" id="IPR046187">
    <property type="entry name" value="DUF6215"/>
</dbReference>
<name>A0ABS7QJ29_9ACTN</name>
<feature type="transmembrane region" description="Helical" evidence="2">
    <location>
        <begin position="12"/>
        <end position="35"/>
    </location>
</feature>
<evidence type="ECO:0000256" key="2">
    <source>
        <dbReference type="SAM" id="Phobius"/>
    </source>
</evidence>
<dbReference type="Proteomes" id="UP000778578">
    <property type="component" value="Unassembled WGS sequence"/>
</dbReference>
<proteinExistence type="predicted"/>
<protein>
    <submittedName>
        <fullName evidence="3">DUF6215 domain-containing protein</fullName>
    </submittedName>
</protein>
<sequence>MANESGAPAKGVSAWGQVVTAVVLVGGLGAGLWTFTRSSSADSTPPAATCSDGQPAKASGTPRKRSGTISGAQLCAALNRPDLADLLGTPGETAKSASSSTSSLTLAGGKQIPNPSARVELGTYTVNLQASYDQLPVGEYAKVLGGDARPRTVLGRTAVLYSDRTIRVSFRLDGGDSHSGPGVPARSLLLSLNLEDSGGSYEMTLWRTDGGAPDDAVLVHLAEEVLPTLPGWTAR</sequence>
<feature type="region of interest" description="Disordered" evidence="1">
    <location>
        <begin position="38"/>
        <end position="67"/>
    </location>
</feature>
<dbReference type="EMBL" id="JAINZZ010000073">
    <property type="protein sequence ID" value="MBY8882435.1"/>
    <property type="molecule type" value="Genomic_DNA"/>
</dbReference>
<gene>
    <name evidence="3" type="ORF">K7862_33070</name>
</gene>
<accession>A0ABS7QJ29</accession>
<feature type="compositionally biased region" description="Low complexity" evidence="1">
    <location>
        <begin position="38"/>
        <end position="51"/>
    </location>
</feature>